<gene>
    <name evidence="1" type="ORF">J4573_27115</name>
</gene>
<reference evidence="1" key="1">
    <citation type="submission" date="2021-03" db="EMBL/GenBank/DDBJ databases">
        <authorList>
            <person name="Kanchanasin P."/>
            <person name="Saeng-In P."/>
            <person name="Phongsopitanun W."/>
            <person name="Yuki M."/>
            <person name="Kudo T."/>
            <person name="Ohkuma M."/>
            <person name="Tanasupawat S."/>
        </authorList>
    </citation>
    <scope>NUCLEOTIDE SEQUENCE</scope>
    <source>
        <strain evidence="1">GKU 128</strain>
    </source>
</reference>
<accession>A0A939PIQ0</accession>
<dbReference type="Proteomes" id="UP000669179">
    <property type="component" value="Unassembled WGS sequence"/>
</dbReference>
<protein>
    <submittedName>
        <fullName evidence="1">Uncharacterized protein</fullName>
    </submittedName>
</protein>
<keyword evidence="2" id="KW-1185">Reference proteome</keyword>
<organism evidence="1 2">
    <name type="scientific">Actinomadura barringtoniae</name>
    <dbReference type="NCBI Taxonomy" id="1427535"/>
    <lineage>
        <taxon>Bacteria</taxon>
        <taxon>Bacillati</taxon>
        <taxon>Actinomycetota</taxon>
        <taxon>Actinomycetes</taxon>
        <taxon>Streptosporangiales</taxon>
        <taxon>Thermomonosporaceae</taxon>
        <taxon>Actinomadura</taxon>
    </lineage>
</organism>
<evidence type="ECO:0000313" key="2">
    <source>
        <dbReference type="Proteomes" id="UP000669179"/>
    </source>
</evidence>
<name>A0A939PIQ0_9ACTN</name>
<sequence>MSDVLTRDPLLTSLSMVDGHHVEPALPADPSTQPLAYLYAEWDGSVAAPQAGDFDADSQTWSWPDGMPQAGIATYTSTSCYQGSDRCRDDTCA</sequence>
<dbReference type="AlphaFoldDB" id="A0A939PIQ0"/>
<proteinExistence type="predicted"/>
<dbReference type="RefSeq" id="WP_208258679.1">
    <property type="nucleotide sequence ID" value="NZ_JAGEOJ010000011.1"/>
</dbReference>
<comment type="caution">
    <text evidence="1">The sequence shown here is derived from an EMBL/GenBank/DDBJ whole genome shotgun (WGS) entry which is preliminary data.</text>
</comment>
<dbReference type="EMBL" id="JAGEOJ010000011">
    <property type="protein sequence ID" value="MBO2450798.1"/>
    <property type="molecule type" value="Genomic_DNA"/>
</dbReference>
<evidence type="ECO:0000313" key="1">
    <source>
        <dbReference type="EMBL" id="MBO2450798.1"/>
    </source>
</evidence>